<dbReference type="PANTHER" id="PTHR46112">
    <property type="entry name" value="AMINOPEPTIDASE"/>
    <property type="match status" value="1"/>
</dbReference>
<accession>A0A068SXY8</accession>
<dbReference type="Gene3D" id="3.40.350.10">
    <property type="entry name" value="Creatinase/prolidase N-terminal domain"/>
    <property type="match status" value="1"/>
</dbReference>
<dbReference type="InterPro" id="IPR036005">
    <property type="entry name" value="Creatinase/aminopeptidase-like"/>
</dbReference>
<dbReference type="Proteomes" id="UP000028181">
    <property type="component" value="Plasmid pHAMBI540a"/>
</dbReference>
<name>A0A068SXY8_NEOGA</name>
<keyword evidence="4" id="KW-1185">Reference proteome</keyword>
<dbReference type="PATRIC" id="fig|1028800.3.peg.4615"/>
<dbReference type="InterPro" id="IPR029149">
    <property type="entry name" value="Creatin/AminoP/Spt16_N"/>
</dbReference>
<organism evidence="3 4">
    <name type="scientific">Neorhizobium galegae bv. orientalis str. HAMBI 540</name>
    <dbReference type="NCBI Taxonomy" id="1028800"/>
    <lineage>
        <taxon>Bacteria</taxon>
        <taxon>Pseudomonadati</taxon>
        <taxon>Pseudomonadota</taxon>
        <taxon>Alphaproteobacteria</taxon>
        <taxon>Hyphomicrobiales</taxon>
        <taxon>Rhizobiaceae</taxon>
        <taxon>Rhizobium/Agrobacterium group</taxon>
        <taxon>Neorhizobium</taxon>
    </lineage>
</organism>
<dbReference type="OrthoDB" id="9806388at2"/>
<dbReference type="HOGENOM" id="CLU_017266_4_2_5"/>
<dbReference type="RefSeq" id="WP_041363743.1">
    <property type="nucleotide sequence ID" value="NZ_HG938354.1"/>
</dbReference>
<reference evidence="4" key="1">
    <citation type="journal article" date="2014" name="BMC Genomics">
        <title>Genome sequencing of two Neorhizobium galegae strains reveals a noeT gene responsible for the unusual acetylation of the nodulation factors.</title>
        <authorList>
            <person name="Osterman J."/>
            <person name="Marsh J."/>
            <person name="Laine P.K."/>
            <person name="Zeng Z."/>
            <person name="Alatalo E."/>
            <person name="Sullivan J.T."/>
            <person name="Young J.P."/>
            <person name="Thomas-Oates J."/>
            <person name="Paulin L."/>
            <person name="Lindstrom K."/>
        </authorList>
    </citation>
    <scope>NUCLEOTIDE SEQUENCE [LARGE SCALE GENOMIC DNA]</scope>
    <source>
        <strain evidence="4">HAMBI 540</strain>
    </source>
</reference>
<geneLocation type="plasmid" evidence="4">
    <name>II</name>
</geneLocation>
<dbReference type="Pfam" id="PF00557">
    <property type="entry name" value="Peptidase_M24"/>
    <property type="match status" value="1"/>
</dbReference>
<dbReference type="SUPFAM" id="SSF53092">
    <property type="entry name" value="Creatinase/prolidase N-terminal domain"/>
    <property type="match status" value="1"/>
</dbReference>
<dbReference type="InterPro" id="IPR000587">
    <property type="entry name" value="Creatinase_N"/>
</dbReference>
<dbReference type="KEGG" id="ngg:RG540_PA00120"/>
<evidence type="ECO:0000313" key="3">
    <source>
        <dbReference type="EMBL" id="CDN50691.1"/>
    </source>
</evidence>
<dbReference type="AlphaFoldDB" id="A0A068SXY8"/>
<dbReference type="InterPro" id="IPR050659">
    <property type="entry name" value="Peptidase_M24B"/>
</dbReference>
<dbReference type="eggNOG" id="COG0006">
    <property type="taxonomic scope" value="Bacteria"/>
</dbReference>
<sequence>MSDIDRRYAERLMEQAGLDALVIFQPEAFRYAVGAPAGVATMWGRAGAAIALVPADAATGLAAIASDHAAGSIRKAAADVDLRTHRGWIDMLDLTGAESVEQINEAYRRLGSFGPRPETFDRSVCFGLLGDLLNERGLDRARIGADLEFMPAADFEALKLALPTVTWTDGSDALRRLRAIKSPREIERLRRAAKAAEAGLVRMAGAVKPGAQLTELSCAWKAGAQAAAAEGGFGLSGHWDFISVGADLSDMSAVVTPGALIKADVGTLVDGYSSDGARTFTHGRASPLSREIFKALENAFATGLDELRPGNTFGAVHAAMLASMRKDGFAEYDRGHFGHSVGGSIGIEEWPFFSAGNREIIQPSMVVALETPFYGQGIGALMIEDQFLIAETGAECMNRLPRTLRDLSAD</sequence>
<dbReference type="Pfam" id="PF01321">
    <property type="entry name" value="Creatinase_N"/>
    <property type="match status" value="1"/>
</dbReference>
<dbReference type="SUPFAM" id="SSF55920">
    <property type="entry name" value="Creatinase/aminopeptidase"/>
    <property type="match status" value="1"/>
</dbReference>
<evidence type="ECO:0000259" key="1">
    <source>
        <dbReference type="Pfam" id="PF00557"/>
    </source>
</evidence>
<feature type="domain" description="Creatinase N-terminal" evidence="2">
    <location>
        <begin position="10"/>
        <end position="180"/>
    </location>
</feature>
<dbReference type="GeneID" id="24260484"/>
<dbReference type="EMBL" id="HG938354">
    <property type="protein sequence ID" value="CDN50691.1"/>
    <property type="molecule type" value="Genomic_DNA"/>
</dbReference>
<dbReference type="PANTHER" id="PTHR46112:SF2">
    <property type="entry name" value="XAA-PRO AMINOPEPTIDASE P-RELATED"/>
    <property type="match status" value="1"/>
</dbReference>
<keyword evidence="3" id="KW-0614">Plasmid</keyword>
<dbReference type="Gene3D" id="3.90.230.10">
    <property type="entry name" value="Creatinase/methionine aminopeptidase superfamily"/>
    <property type="match status" value="1"/>
</dbReference>
<feature type="domain" description="Peptidase M24" evidence="1">
    <location>
        <begin position="187"/>
        <end position="390"/>
    </location>
</feature>
<evidence type="ECO:0000313" key="4">
    <source>
        <dbReference type="Proteomes" id="UP000028181"/>
    </source>
</evidence>
<gene>
    <name evidence="3" type="ORF">RG540_PA00120</name>
</gene>
<evidence type="ECO:0000259" key="2">
    <source>
        <dbReference type="Pfam" id="PF01321"/>
    </source>
</evidence>
<protein>
    <submittedName>
        <fullName evidence="3">Metallopeptidase M24 family protein</fullName>
    </submittedName>
</protein>
<proteinExistence type="predicted"/>
<dbReference type="InterPro" id="IPR000994">
    <property type="entry name" value="Pept_M24"/>
</dbReference>
<dbReference type="CDD" id="cd01066">
    <property type="entry name" value="APP_MetAP"/>
    <property type="match status" value="1"/>
</dbReference>